<dbReference type="Pfam" id="PF05641">
    <property type="entry name" value="Agenet"/>
    <property type="match status" value="1"/>
</dbReference>
<keyword evidence="3" id="KW-1185">Reference proteome</keyword>
<dbReference type="Gene3D" id="2.30.30.140">
    <property type="match status" value="1"/>
</dbReference>
<comment type="caution">
    <text evidence="2">The sequence shown here is derived from an EMBL/GenBank/DDBJ whole genome shotgun (WGS) entry which is preliminary data.</text>
</comment>
<dbReference type="EMBL" id="JAMYWD010000002">
    <property type="protein sequence ID" value="KAJ4979253.1"/>
    <property type="molecule type" value="Genomic_DNA"/>
</dbReference>
<feature type="domain" description="Agenet" evidence="1">
    <location>
        <begin position="1"/>
        <end position="68"/>
    </location>
</feature>
<dbReference type="SMART" id="SM00743">
    <property type="entry name" value="Agenet"/>
    <property type="match status" value="2"/>
</dbReference>
<proteinExistence type="predicted"/>
<dbReference type="InterPro" id="IPR008395">
    <property type="entry name" value="Agenet-like_dom"/>
</dbReference>
<reference evidence="2" key="1">
    <citation type="journal article" date="2023" name="Plant J.">
        <title>The genome of the king protea, Protea cynaroides.</title>
        <authorList>
            <person name="Chang J."/>
            <person name="Duong T.A."/>
            <person name="Schoeman C."/>
            <person name="Ma X."/>
            <person name="Roodt D."/>
            <person name="Barker N."/>
            <person name="Li Z."/>
            <person name="Van de Peer Y."/>
            <person name="Mizrachi E."/>
        </authorList>
    </citation>
    <scope>NUCLEOTIDE SEQUENCE</scope>
    <source>
        <tissue evidence="2">Young leaves</tissue>
    </source>
</reference>
<accession>A0A9Q0KYK4</accession>
<organism evidence="2 3">
    <name type="scientific">Protea cynaroides</name>
    <dbReference type="NCBI Taxonomy" id="273540"/>
    <lineage>
        <taxon>Eukaryota</taxon>
        <taxon>Viridiplantae</taxon>
        <taxon>Streptophyta</taxon>
        <taxon>Embryophyta</taxon>
        <taxon>Tracheophyta</taxon>
        <taxon>Spermatophyta</taxon>
        <taxon>Magnoliopsida</taxon>
        <taxon>Proteales</taxon>
        <taxon>Proteaceae</taxon>
        <taxon>Protea</taxon>
    </lineage>
</organism>
<evidence type="ECO:0000259" key="1">
    <source>
        <dbReference type="SMART" id="SM00743"/>
    </source>
</evidence>
<dbReference type="PANTHER" id="PTHR31917:SF148">
    <property type="entry name" value="DUF724 DOMAIN-CONTAINING PROTEIN 2"/>
    <property type="match status" value="1"/>
</dbReference>
<gene>
    <name evidence="2" type="ORF">NE237_010033</name>
</gene>
<dbReference type="InterPro" id="IPR014002">
    <property type="entry name" value="Agenet_dom_plant"/>
</dbReference>
<feature type="domain" description="Agenet" evidence="1">
    <location>
        <begin position="70"/>
        <end position="153"/>
    </location>
</feature>
<dbReference type="AlphaFoldDB" id="A0A9Q0KYK4"/>
<evidence type="ECO:0000313" key="3">
    <source>
        <dbReference type="Proteomes" id="UP001141806"/>
    </source>
</evidence>
<dbReference type="PANTHER" id="PTHR31917">
    <property type="entry name" value="AGENET DOMAIN-CONTAINING PROTEIN-RELATED"/>
    <property type="match status" value="1"/>
</dbReference>
<sequence>MAYRVGDSVEVFTQEEGFEGSYYAARVLSVEKKQVLVEYKTLLTDDESSWLREMLHFKRLRPRPPEIRVSEFRLNDEVDAYDNDGWWFGKITKIDESKYYAQFDGTGGGGDGVAEPFSQVTVIDESKYYVHFPCGDEIGYPFSQLRVHQEWKDGRWVSSR</sequence>
<name>A0A9Q0KYK4_9MAGN</name>
<evidence type="ECO:0000313" key="2">
    <source>
        <dbReference type="EMBL" id="KAJ4979253.1"/>
    </source>
</evidence>
<protein>
    <recommendedName>
        <fullName evidence="1">Agenet domain-containing protein</fullName>
    </recommendedName>
</protein>
<dbReference type="OrthoDB" id="938602at2759"/>
<dbReference type="CDD" id="cd20405">
    <property type="entry name" value="Tudor_Agenet_AtDUF_rpt1_3"/>
    <property type="match status" value="1"/>
</dbReference>
<dbReference type="Proteomes" id="UP001141806">
    <property type="component" value="Unassembled WGS sequence"/>
</dbReference>